<keyword evidence="4" id="KW-0862">Zinc</keyword>
<dbReference type="GO" id="GO:0008821">
    <property type="term" value="F:crossover junction DNA endonuclease activity"/>
    <property type="evidence" value="ECO:0007669"/>
    <property type="project" value="TreeGrafter"/>
</dbReference>
<evidence type="ECO:0000256" key="4">
    <source>
        <dbReference type="ARBA" id="ARBA00022771"/>
    </source>
</evidence>
<evidence type="ECO:0000256" key="6">
    <source>
        <dbReference type="ARBA" id="ARBA00023172"/>
    </source>
</evidence>
<dbReference type="Gene3D" id="3.40.1440.10">
    <property type="entry name" value="GIY-YIG endonuclease"/>
    <property type="match status" value="1"/>
</dbReference>
<evidence type="ECO:0000256" key="9">
    <source>
        <dbReference type="HAMAP-Rule" id="MF_03100"/>
    </source>
</evidence>
<dbReference type="EMBL" id="CP014503">
    <property type="protein sequence ID" value="ANB15346.1"/>
    <property type="molecule type" value="Genomic_DNA"/>
</dbReference>
<proteinExistence type="inferred from homology"/>
<dbReference type="OrthoDB" id="24645at2759"/>
<evidence type="ECO:0000313" key="12">
    <source>
        <dbReference type="Proteomes" id="UP000189580"/>
    </source>
</evidence>
<accession>A0A167FIK7</accession>
<dbReference type="GO" id="GO:0033557">
    <property type="term" value="C:Slx1-Slx4 complex"/>
    <property type="evidence" value="ECO:0007669"/>
    <property type="project" value="UniProtKB-UniRule"/>
</dbReference>
<dbReference type="Pfam" id="PF21202">
    <property type="entry name" value="SLX1_C"/>
    <property type="match status" value="1"/>
</dbReference>
<evidence type="ECO:0000256" key="8">
    <source>
        <dbReference type="ARBA" id="ARBA00023242"/>
    </source>
</evidence>
<dbReference type="Proteomes" id="UP000189580">
    <property type="component" value="Chromosome b"/>
</dbReference>
<dbReference type="AlphaFoldDB" id="A0A167FIK7"/>
<comment type="similarity">
    <text evidence="9">Belongs to the SLX1 family.</text>
</comment>
<dbReference type="InterPro" id="IPR048749">
    <property type="entry name" value="SLX1_C"/>
</dbReference>
<dbReference type="PANTHER" id="PTHR20208">
    <property type="entry name" value="STRUCTURE-SPECIFIC ENDONUCLEASE SUBUNIT SLX1"/>
    <property type="match status" value="1"/>
</dbReference>
<evidence type="ECO:0000313" key="11">
    <source>
        <dbReference type="EMBL" id="ANB15346.1"/>
    </source>
</evidence>
<dbReference type="InterPro" id="IPR027520">
    <property type="entry name" value="Slx1"/>
</dbReference>
<feature type="domain" description="GIY-YIG" evidence="10">
    <location>
        <begin position="4"/>
        <end position="86"/>
    </location>
</feature>
<keyword evidence="5 9" id="KW-0378">Hydrolase</keyword>
<dbReference type="Gene3D" id="3.30.40.10">
    <property type="entry name" value="Zinc/RING finger domain, C3HC4 (zinc finger)"/>
    <property type="match status" value="1"/>
</dbReference>
<dbReference type="InterPro" id="IPR013083">
    <property type="entry name" value="Znf_RING/FYVE/PHD"/>
</dbReference>
<evidence type="ECO:0000256" key="1">
    <source>
        <dbReference type="ARBA" id="ARBA00022722"/>
    </source>
</evidence>
<comment type="subcellular location">
    <subcellularLocation>
        <location evidence="9">Nucleus</location>
    </subcellularLocation>
</comment>
<gene>
    <name evidence="11" type="primary">SLX1</name>
    <name evidence="11" type="ORF">AWJ20_2973</name>
</gene>
<evidence type="ECO:0000256" key="5">
    <source>
        <dbReference type="ARBA" id="ARBA00022801"/>
    </source>
</evidence>
<dbReference type="SMART" id="SM00465">
    <property type="entry name" value="GIYc"/>
    <property type="match status" value="1"/>
</dbReference>
<keyword evidence="7 9" id="KW-0234">DNA repair</keyword>
<dbReference type="Pfam" id="PF01541">
    <property type="entry name" value="GIY-YIG"/>
    <property type="match status" value="1"/>
</dbReference>
<dbReference type="SUPFAM" id="SSF82771">
    <property type="entry name" value="GIY-YIG endonuclease"/>
    <property type="match status" value="1"/>
</dbReference>
<dbReference type="GO" id="GO:0000724">
    <property type="term" value="P:double-strand break repair via homologous recombination"/>
    <property type="evidence" value="ECO:0007669"/>
    <property type="project" value="TreeGrafter"/>
</dbReference>
<keyword evidence="4" id="KW-0863">Zinc-finger</keyword>
<organism evidence="11 12">
    <name type="scientific">Sugiyamaella lignohabitans</name>
    <dbReference type="NCBI Taxonomy" id="796027"/>
    <lineage>
        <taxon>Eukaryota</taxon>
        <taxon>Fungi</taxon>
        <taxon>Dikarya</taxon>
        <taxon>Ascomycota</taxon>
        <taxon>Saccharomycotina</taxon>
        <taxon>Dipodascomycetes</taxon>
        <taxon>Dipodascales</taxon>
        <taxon>Trichomonascaceae</taxon>
        <taxon>Sugiyamaella</taxon>
    </lineage>
</organism>
<reference evidence="11 12" key="1">
    <citation type="submission" date="2016-02" db="EMBL/GenBank/DDBJ databases">
        <title>Complete genome sequence and transcriptome regulation of the pentose utilising yeast Sugiyamaella lignohabitans.</title>
        <authorList>
            <person name="Bellasio M."/>
            <person name="Peymann A."/>
            <person name="Valli M."/>
            <person name="Sipitzky M."/>
            <person name="Graf A."/>
            <person name="Sauer M."/>
            <person name="Marx H."/>
            <person name="Mattanovich D."/>
        </authorList>
    </citation>
    <scope>NUCLEOTIDE SEQUENCE [LARGE SCALE GENOMIC DNA]</scope>
    <source>
        <strain evidence="11 12">CBS 10342</strain>
    </source>
</reference>
<keyword evidence="4" id="KW-0479">Metal-binding</keyword>
<evidence type="ECO:0000256" key="7">
    <source>
        <dbReference type="ARBA" id="ARBA00023204"/>
    </source>
</evidence>
<dbReference type="KEGG" id="slb:AWJ20_2973"/>
<dbReference type="GO" id="GO:0017108">
    <property type="term" value="F:5'-flap endonuclease activity"/>
    <property type="evidence" value="ECO:0007669"/>
    <property type="project" value="InterPro"/>
</dbReference>
<comment type="caution">
    <text evidence="9">Lacks conserved residue(s) required for the propagation of feature annotation.</text>
</comment>
<sequence>MPVRFYCCYLLQSTPKPTSFYIGSTPDPFRRLRQHNGELTQGAYKTSSAAKRPWKMICCISGFQSQVAALQFEHAWQHPYQTRHIPKENRIVNSRSQMYRSLDKYIGNLRLLASADAFSRMPLTVHLLEEVALMAWMKNKFKIAIPEYVHVEEDIRPNIGRQDDDLPPIGGGKLKLYTTQYSVSKLSELYCNYKKEDQQGAVCPSCHFEVDLTKFASTLLENCQDQVIPRSGSCPSCQKPIEWSVIAHFAKVS</sequence>
<name>A0A167FIK7_9ASCO</name>
<keyword evidence="6 9" id="KW-0233">DNA recombination</keyword>
<dbReference type="CDD" id="cd10455">
    <property type="entry name" value="GIY-YIG_SLX1"/>
    <property type="match status" value="1"/>
</dbReference>
<dbReference type="GO" id="GO:0008270">
    <property type="term" value="F:zinc ion binding"/>
    <property type="evidence" value="ECO:0007669"/>
    <property type="project" value="UniProtKB-KW"/>
</dbReference>
<dbReference type="RefSeq" id="XP_018737823.1">
    <property type="nucleotide sequence ID" value="XM_018879956.1"/>
</dbReference>
<comment type="function">
    <text evidence="9">Catalytic subunit of the SLX1-SLX4 structure-specific endonuclease that resolves DNA secondary structures generated during DNA repair and recombination. Has endonuclease activity towards branched DNA substrates, introducing single-strand cuts in duplex DNA close to junctions with ss-DNA.</text>
</comment>
<comment type="cofactor">
    <cofactor evidence="9">
        <name>a divalent metal cation</name>
        <dbReference type="ChEBI" id="CHEBI:60240"/>
    </cofactor>
</comment>
<dbReference type="HAMAP" id="MF_03100">
    <property type="entry name" value="Endonuc_su_Slx1"/>
    <property type="match status" value="1"/>
</dbReference>
<dbReference type="GeneID" id="30034943"/>
<dbReference type="PANTHER" id="PTHR20208:SF10">
    <property type="entry name" value="STRUCTURE-SPECIFIC ENDONUCLEASE SUBUNIT SLX1"/>
    <property type="match status" value="1"/>
</dbReference>
<dbReference type="PROSITE" id="PS50164">
    <property type="entry name" value="GIY_YIG"/>
    <property type="match status" value="1"/>
</dbReference>
<keyword evidence="1 9" id="KW-0540">Nuclease</keyword>
<keyword evidence="8 9" id="KW-0539">Nucleus</keyword>
<dbReference type="InterPro" id="IPR000305">
    <property type="entry name" value="GIY-YIG_endonuc"/>
</dbReference>
<comment type="subunit">
    <text evidence="9">Forms a heterodimer with SLX4.</text>
</comment>
<keyword evidence="3 9" id="KW-0227">DNA damage</keyword>
<dbReference type="InterPro" id="IPR035901">
    <property type="entry name" value="GIY-YIG_endonuc_sf"/>
</dbReference>
<keyword evidence="12" id="KW-1185">Reference proteome</keyword>
<dbReference type="InterPro" id="IPR050381">
    <property type="entry name" value="SLX1_endonuclease"/>
</dbReference>
<dbReference type="FunFam" id="3.40.1440.10:FF:000006">
    <property type="entry name" value="Structure-specific endonuclease subunit SLX1"/>
    <property type="match status" value="1"/>
</dbReference>
<evidence type="ECO:0000256" key="3">
    <source>
        <dbReference type="ARBA" id="ARBA00022763"/>
    </source>
</evidence>
<protein>
    <submittedName>
        <fullName evidence="11">Slx1p</fullName>
    </submittedName>
</protein>
<evidence type="ECO:0000256" key="2">
    <source>
        <dbReference type="ARBA" id="ARBA00022759"/>
    </source>
</evidence>
<evidence type="ECO:0000259" key="10">
    <source>
        <dbReference type="PROSITE" id="PS50164"/>
    </source>
</evidence>
<keyword evidence="2 9" id="KW-0255">Endonuclease</keyword>